<dbReference type="GO" id="GO:0043565">
    <property type="term" value="F:sequence-specific DNA binding"/>
    <property type="evidence" value="ECO:0007669"/>
    <property type="project" value="InterPro"/>
</dbReference>
<evidence type="ECO:0000259" key="4">
    <source>
        <dbReference type="PROSITE" id="PS01124"/>
    </source>
</evidence>
<name>A0A7K1KS82_9BACT</name>
<dbReference type="InterPro" id="IPR053142">
    <property type="entry name" value="PchR_regulatory_protein"/>
</dbReference>
<feature type="domain" description="HTH araC/xylS-type" evidence="4">
    <location>
        <begin position="201"/>
        <end position="299"/>
    </location>
</feature>
<dbReference type="SMART" id="SM00342">
    <property type="entry name" value="HTH_ARAC"/>
    <property type="match status" value="1"/>
</dbReference>
<dbReference type="PROSITE" id="PS00041">
    <property type="entry name" value="HTH_ARAC_FAMILY_1"/>
    <property type="match status" value="1"/>
</dbReference>
<evidence type="ECO:0000256" key="1">
    <source>
        <dbReference type="ARBA" id="ARBA00023015"/>
    </source>
</evidence>
<sequence>MKGATTQSQPPANIQTQTIEIQNEIRMTVQRGIGGAQVKYEPTEQTSHMIEIGFNLGGPIQSVLYSDNRAQAQVSNHGQAHIAFYPGCSGLAQYCKGQPVCYLSFIISISLFEYYFDTLIMYVKEQMQERKSLCHTIFSPITADMKFVLQQMMLCPVQNKAKGLFYEGKALELVSYLRQTTNKERSCLKLTLTDEDREKMWEAKSILDDSIESPPSVQQLSQLIGVNEFKLKNGFRLVHGITPYRYLADQRLEKARNLLCEQKMNVSEVAFEVGYSSLSHFSKIFRSKYGVSPHEYMSNAGNI</sequence>
<dbReference type="InterPro" id="IPR020449">
    <property type="entry name" value="Tscrpt_reg_AraC-type_HTH"/>
</dbReference>
<dbReference type="EMBL" id="WODC01000014">
    <property type="protein sequence ID" value="MUM78820.1"/>
    <property type="molecule type" value="Genomic_DNA"/>
</dbReference>
<evidence type="ECO:0000256" key="2">
    <source>
        <dbReference type="ARBA" id="ARBA00023125"/>
    </source>
</evidence>
<dbReference type="PRINTS" id="PR00032">
    <property type="entry name" value="HTHARAC"/>
</dbReference>
<comment type="caution">
    <text evidence="5">The sequence shown here is derived from an EMBL/GenBank/DDBJ whole genome shotgun (WGS) entry which is preliminary data.</text>
</comment>
<reference evidence="5 6" key="1">
    <citation type="submission" date="2019-11" db="EMBL/GenBank/DDBJ databases">
        <title>Pseudodesulfovibrio alkaliphilus, sp. nov., an alkaliphilic sulfate-reducing bacteria from mud volcano of Taman peninsula, Russia.</title>
        <authorList>
            <person name="Frolova A."/>
            <person name="Merkel A.Y."/>
            <person name="Slobodkin A.I."/>
        </authorList>
    </citation>
    <scope>NUCLEOTIDE SEQUENCE [LARGE SCALE GENOMIC DNA]</scope>
    <source>
        <strain evidence="5 6">F-1</strain>
    </source>
</reference>
<proteinExistence type="predicted"/>
<dbReference type="Gene3D" id="1.10.10.60">
    <property type="entry name" value="Homeodomain-like"/>
    <property type="match status" value="2"/>
</dbReference>
<evidence type="ECO:0000313" key="6">
    <source>
        <dbReference type="Proteomes" id="UP000461162"/>
    </source>
</evidence>
<dbReference type="RefSeq" id="WP_155935672.1">
    <property type="nucleotide sequence ID" value="NZ_WODC01000014.1"/>
</dbReference>
<dbReference type="PROSITE" id="PS01124">
    <property type="entry name" value="HTH_ARAC_FAMILY_2"/>
    <property type="match status" value="1"/>
</dbReference>
<dbReference type="PANTHER" id="PTHR47893">
    <property type="entry name" value="REGULATORY PROTEIN PCHR"/>
    <property type="match status" value="1"/>
</dbReference>
<dbReference type="InterPro" id="IPR009057">
    <property type="entry name" value="Homeodomain-like_sf"/>
</dbReference>
<dbReference type="SUPFAM" id="SSF46689">
    <property type="entry name" value="Homeodomain-like"/>
    <property type="match status" value="1"/>
</dbReference>
<protein>
    <submittedName>
        <fullName evidence="5">Helix-turn-helix domain-containing protein</fullName>
    </submittedName>
</protein>
<keyword evidence="1" id="KW-0805">Transcription regulation</keyword>
<gene>
    <name evidence="5" type="ORF">GKC30_14380</name>
</gene>
<organism evidence="5 6">
    <name type="scientific">Pseudodesulfovibrio alkaliphilus</name>
    <dbReference type="NCBI Taxonomy" id="2661613"/>
    <lineage>
        <taxon>Bacteria</taxon>
        <taxon>Pseudomonadati</taxon>
        <taxon>Thermodesulfobacteriota</taxon>
        <taxon>Desulfovibrionia</taxon>
        <taxon>Desulfovibrionales</taxon>
        <taxon>Desulfovibrionaceae</taxon>
    </lineage>
</organism>
<dbReference type="InterPro" id="IPR018062">
    <property type="entry name" value="HTH_AraC-typ_CS"/>
</dbReference>
<keyword evidence="3" id="KW-0804">Transcription</keyword>
<dbReference type="GO" id="GO:0003700">
    <property type="term" value="F:DNA-binding transcription factor activity"/>
    <property type="evidence" value="ECO:0007669"/>
    <property type="project" value="InterPro"/>
</dbReference>
<evidence type="ECO:0000313" key="5">
    <source>
        <dbReference type="EMBL" id="MUM78820.1"/>
    </source>
</evidence>
<dbReference type="PANTHER" id="PTHR47893:SF1">
    <property type="entry name" value="REGULATORY PROTEIN PCHR"/>
    <property type="match status" value="1"/>
</dbReference>
<accession>A0A7K1KS82</accession>
<dbReference type="AlphaFoldDB" id="A0A7K1KS82"/>
<evidence type="ECO:0000256" key="3">
    <source>
        <dbReference type="ARBA" id="ARBA00023163"/>
    </source>
</evidence>
<keyword evidence="2" id="KW-0238">DNA-binding</keyword>
<dbReference type="InterPro" id="IPR018060">
    <property type="entry name" value="HTH_AraC"/>
</dbReference>
<keyword evidence="6" id="KW-1185">Reference proteome</keyword>
<dbReference type="Proteomes" id="UP000461162">
    <property type="component" value="Unassembled WGS sequence"/>
</dbReference>
<dbReference type="Pfam" id="PF12833">
    <property type="entry name" value="HTH_18"/>
    <property type="match status" value="1"/>
</dbReference>